<gene>
    <name evidence="1" type="ORF">MLD38_026333</name>
</gene>
<dbReference type="EMBL" id="CM042886">
    <property type="protein sequence ID" value="KAI4341635.1"/>
    <property type="molecule type" value="Genomic_DNA"/>
</dbReference>
<protein>
    <submittedName>
        <fullName evidence="1">Uncharacterized protein</fullName>
    </submittedName>
</protein>
<accession>A0ACB9NY91</accession>
<reference evidence="2" key="1">
    <citation type="journal article" date="2023" name="Front. Plant Sci.">
        <title>Chromosomal-level genome assembly of Melastoma candidum provides insights into trichome evolution.</title>
        <authorList>
            <person name="Zhong Y."/>
            <person name="Wu W."/>
            <person name="Sun C."/>
            <person name="Zou P."/>
            <person name="Liu Y."/>
            <person name="Dai S."/>
            <person name="Zhou R."/>
        </authorList>
    </citation>
    <scope>NUCLEOTIDE SEQUENCE [LARGE SCALE GENOMIC DNA]</scope>
</reference>
<name>A0ACB9NY91_9MYRT</name>
<evidence type="ECO:0000313" key="1">
    <source>
        <dbReference type="EMBL" id="KAI4341635.1"/>
    </source>
</evidence>
<dbReference type="Proteomes" id="UP001057402">
    <property type="component" value="Chromosome 7"/>
</dbReference>
<organism evidence="1 2">
    <name type="scientific">Melastoma candidum</name>
    <dbReference type="NCBI Taxonomy" id="119954"/>
    <lineage>
        <taxon>Eukaryota</taxon>
        <taxon>Viridiplantae</taxon>
        <taxon>Streptophyta</taxon>
        <taxon>Embryophyta</taxon>
        <taxon>Tracheophyta</taxon>
        <taxon>Spermatophyta</taxon>
        <taxon>Magnoliopsida</taxon>
        <taxon>eudicotyledons</taxon>
        <taxon>Gunneridae</taxon>
        <taxon>Pentapetalae</taxon>
        <taxon>rosids</taxon>
        <taxon>malvids</taxon>
        <taxon>Myrtales</taxon>
        <taxon>Melastomataceae</taxon>
        <taxon>Melastomatoideae</taxon>
        <taxon>Melastomateae</taxon>
        <taxon>Melastoma</taxon>
    </lineage>
</organism>
<sequence>MEMGFQGYKSELQGGREGTAVVDDVRKGSWTDDEDALLFNYVTLYGEGHWNSVAANTGLKRTGKSCRLRWLNYLRPNLRRGNITLEEQLMILKLHCRWGNRWSKIASQMPGRTDNEIKNYWRTRVQKQAKHLKCDINSQQFRDMLHDMFIPRLVEKINASKADSGEMLMLEASTGDGVFSKSWDTHVSPISGLTESTYSGVSVHDCIESTWPEFNAPSWCMDAVPVQPGPAGGHFTYQSIGSHCSDVGPDQSFDIEAWDEESLRLLSQQVFEEC</sequence>
<proteinExistence type="predicted"/>
<keyword evidence="2" id="KW-1185">Reference proteome</keyword>
<comment type="caution">
    <text evidence="1">The sequence shown here is derived from an EMBL/GenBank/DDBJ whole genome shotgun (WGS) entry which is preliminary data.</text>
</comment>
<evidence type="ECO:0000313" key="2">
    <source>
        <dbReference type="Proteomes" id="UP001057402"/>
    </source>
</evidence>